<name>A0A8S3X898_PARAO</name>
<evidence type="ECO:0000313" key="1">
    <source>
        <dbReference type="EMBL" id="CAG5009911.1"/>
    </source>
</evidence>
<proteinExistence type="predicted"/>
<evidence type="ECO:0000313" key="2">
    <source>
        <dbReference type="Proteomes" id="UP000691718"/>
    </source>
</evidence>
<reference evidence="1" key="1">
    <citation type="submission" date="2021-04" db="EMBL/GenBank/DDBJ databases">
        <authorList>
            <person name="Tunstrom K."/>
        </authorList>
    </citation>
    <scope>NUCLEOTIDE SEQUENCE</scope>
</reference>
<accession>A0A8S3X898</accession>
<sequence>MSQIHLAVNSKQICGNYHYLTETRQATLRKRKQPNDDLSQKFDKFENKIISILSTMSQVQSDKLDKIPQELSLVTNQITQLRSTTTQLVKEQNRLIKN</sequence>
<gene>
    <name evidence="1" type="ORF">PAPOLLO_LOCUS15314</name>
</gene>
<keyword evidence="2" id="KW-1185">Reference proteome</keyword>
<dbReference type="OrthoDB" id="7477315at2759"/>
<organism evidence="1 2">
    <name type="scientific">Parnassius apollo</name>
    <name type="common">Apollo butterfly</name>
    <name type="synonym">Papilio apollo</name>
    <dbReference type="NCBI Taxonomy" id="110799"/>
    <lineage>
        <taxon>Eukaryota</taxon>
        <taxon>Metazoa</taxon>
        <taxon>Ecdysozoa</taxon>
        <taxon>Arthropoda</taxon>
        <taxon>Hexapoda</taxon>
        <taxon>Insecta</taxon>
        <taxon>Pterygota</taxon>
        <taxon>Neoptera</taxon>
        <taxon>Endopterygota</taxon>
        <taxon>Lepidoptera</taxon>
        <taxon>Glossata</taxon>
        <taxon>Ditrysia</taxon>
        <taxon>Papilionoidea</taxon>
        <taxon>Papilionidae</taxon>
        <taxon>Parnassiinae</taxon>
        <taxon>Parnassini</taxon>
        <taxon>Parnassius</taxon>
        <taxon>Parnassius</taxon>
    </lineage>
</organism>
<dbReference type="Proteomes" id="UP000691718">
    <property type="component" value="Unassembled WGS sequence"/>
</dbReference>
<protein>
    <submittedName>
        <fullName evidence="1">(apollo) hypothetical protein</fullName>
    </submittedName>
</protein>
<dbReference type="EMBL" id="CAJQZP010001030">
    <property type="protein sequence ID" value="CAG5009911.1"/>
    <property type="molecule type" value="Genomic_DNA"/>
</dbReference>
<comment type="caution">
    <text evidence="1">The sequence shown here is derived from an EMBL/GenBank/DDBJ whole genome shotgun (WGS) entry which is preliminary data.</text>
</comment>
<dbReference type="AlphaFoldDB" id="A0A8S3X898"/>